<gene>
    <name evidence="4" type="primary">AKAP13_1</name>
    <name evidence="4" type="ORF">P7K49_039372</name>
</gene>
<dbReference type="Proteomes" id="UP001266305">
    <property type="component" value="Unassembled WGS sequence"/>
</dbReference>
<proteinExistence type="predicted"/>
<feature type="compositionally biased region" description="Polar residues" evidence="2">
    <location>
        <begin position="26"/>
        <end position="52"/>
    </location>
</feature>
<evidence type="ECO:0000256" key="1">
    <source>
        <dbReference type="ARBA" id="ARBA00022553"/>
    </source>
</evidence>
<feature type="region of interest" description="Disordered" evidence="2">
    <location>
        <begin position="901"/>
        <end position="929"/>
    </location>
</feature>
<feature type="region of interest" description="Disordered" evidence="2">
    <location>
        <begin position="168"/>
        <end position="290"/>
    </location>
</feature>
<dbReference type="EMBL" id="JASSZA010000043">
    <property type="protein sequence ID" value="KAK2082147.1"/>
    <property type="molecule type" value="Genomic_DNA"/>
</dbReference>
<comment type="caution">
    <text evidence="4">The sequence shown here is derived from an EMBL/GenBank/DDBJ whole genome shotgun (WGS) entry which is preliminary data.</text>
</comment>
<feature type="compositionally biased region" description="Basic and acidic residues" evidence="2">
    <location>
        <begin position="261"/>
        <end position="275"/>
    </location>
</feature>
<keyword evidence="5" id="KW-1185">Reference proteome</keyword>
<feature type="compositionally biased region" description="Polar residues" evidence="2">
    <location>
        <begin position="235"/>
        <end position="244"/>
    </location>
</feature>
<evidence type="ECO:0000256" key="2">
    <source>
        <dbReference type="SAM" id="MobiDB-lite"/>
    </source>
</evidence>
<accession>A0ABQ9TD65</accession>
<feature type="compositionally biased region" description="Polar residues" evidence="2">
    <location>
        <begin position="387"/>
        <end position="400"/>
    </location>
</feature>
<keyword evidence="1" id="KW-0597">Phosphoprotein</keyword>
<feature type="region of interest" description="Disordered" evidence="2">
    <location>
        <begin position="1"/>
        <end position="142"/>
    </location>
</feature>
<protein>
    <submittedName>
        <fullName evidence="4">A-kinase anchor protein 13</fullName>
    </submittedName>
</protein>
<feature type="compositionally biased region" description="Polar residues" evidence="2">
    <location>
        <begin position="338"/>
        <end position="350"/>
    </location>
</feature>
<dbReference type="Pfam" id="PF10522">
    <property type="entry name" value="RII_binding_1"/>
    <property type="match status" value="1"/>
</dbReference>
<feature type="region of interest" description="Disordered" evidence="2">
    <location>
        <begin position="505"/>
        <end position="541"/>
    </location>
</feature>
<name>A0ABQ9TD65_SAGOE</name>
<feature type="region of interest" description="Disordered" evidence="2">
    <location>
        <begin position="387"/>
        <end position="422"/>
    </location>
</feature>
<dbReference type="InterPro" id="IPR018459">
    <property type="entry name" value="RII-bd_1"/>
</dbReference>
<feature type="compositionally biased region" description="Polar residues" evidence="2">
    <location>
        <begin position="92"/>
        <end position="102"/>
    </location>
</feature>
<feature type="region of interest" description="Disordered" evidence="2">
    <location>
        <begin position="642"/>
        <end position="664"/>
    </location>
</feature>
<reference evidence="4 5" key="1">
    <citation type="submission" date="2023-05" db="EMBL/GenBank/DDBJ databases">
        <title>B98-5 Cell Line De Novo Hybrid Assembly: An Optical Mapping Approach.</title>
        <authorList>
            <person name="Kananen K."/>
            <person name="Auerbach J.A."/>
            <person name="Kautto E."/>
            <person name="Blachly J.S."/>
        </authorList>
    </citation>
    <scope>NUCLEOTIDE SEQUENCE [LARGE SCALE GENOMIC DNA]</scope>
    <source>
        <strain evidence="4">B95-8</strain>
        <tissue evidence="4">Cell line</tissue>
    </source>
</reference>
<sequence>MVTAQDPSGAPQTDGQFLPCAPEPMDSQQLSSPEETKSTQCCPGSSVAQTESPCDLSSIVEEENTDRSYRKKNKGVERKEEEVGPAPIVDSGTVSNQGSCLQSLPDYGVKGMKGRSSCGNKNEETETKSSGMPTDQESLSSGDAVLQRDVVMVPGTAQYSSAGELAGVSATDVGTPESTGEAEHGLMNPDATVQKNVLQVGESTKEGLENSNMGTAGASDVQVTSKPVDKVSVPNCASATSSLGGNKPAESSLAFSNEETSIEKTAETETSRSCEESADAPVDQNSVVPAAAKDKISDELEPCTVLAGIGEATSPSDLALPGLEVDVMPHQNSERNSSHAQSQKGKSSPICSTTGDYKLCSNSAYQQNTVTSSGELVAQLCDNKVSQPKSTTARQPNSQDPPKATHCEDPQASTVTSDPLSDTQERVDFCPFKVVDNKGQGKVVKLDKSLANILEVPSYPHPVVPKMEKELVPDQAVISDSTFFLANSPGSESVTRDDALSFVPSQKEKGTATPALHAATDCRDGPDGDSNDPNTRPLEGRAAGLSTCSTAAELQLGMGNTSLTGLGGEHEGSAPSAAPEVLSIKGDTDSSLQNGGKATLALDSVLTEEGEILVVSESSGAQEQDKDKAVTCSSIKENALSSETLQEEQGTPPPEQETPQFHEKSISAASAKDEALQLSNSPGAPSACLKAETERIKEVAPQVSLLTQGGAFQSLVLPGASLGTNSRQEALGAEQNSSTLLRYLLPVGSDRSEALNCSQPSPLDDGVKDTQSQGKPNASSCEVSGNVTMDFTGFNDLQDTAEPRKRSVSHNTQDILIPNVLSSQEKKVILGLPVALQDKAVTDPQGFGTPEMVLLDSEKGKLEGADHRCNTGDSEKARIDNEAHPVLLQPAAKELPTEMGLSAHRDGAPAGQREVIRGPPSGRERSTPSLPCLVSAQAAPLPKGVDLIEEAASRIVDAVIQRVKAARALLTEEKACHESVSSAELDPVTEGLVNASTEKVSAFPPGESLPVGSTHEEVTGSLGGCFAGGEEPEKIILPVQGPEAATESVWCPGKNTGIFVVLMSYSHWVGSHINSHHHQERRLISGLDRFCFLFLFSSTIENSAGKLCLIYKSETPFLPYYPSLYSEQI</sequence>
<evidence type="ECO:0000259" key="3">
    <source>
        <dbReference type="Pfam" id="PF10522"/>
    </source>
</evidence>
<feature type="compositionally biased region" description="Polar residues" evidence="2">
    <location>
        <begin position="411"/>
        <end position="422"/>
    </location>
</feature>
<feature type="region of interest" description="Disordered" evidence="2">
    <location>
        <begin position="331"/>
        <end position="350"/>
    </location>
</feature>
<feature type="region of interest" description="Disordered" evidence="2">
    <location>
        <begin position="752"/>
        <end position="784"/>
    </location>
</feature>
<organism evidence="4 5">
    <name type="scientific">Saguinus oedipus</name>
    <name type="common">Cotton-top tamarin</name>
    <name type="synonym">Oedipomidas oedipus</name>
    <dbReference type="NCBI Taxonomy" id="9490"/>
    <lineage>
        <taxon>Eukaryota</taxon>
        <taxon>Metazoa</taxon>
        <taxon>Chordata</taxon>
        <taxon>Craniata</taxon>
        <taxon>Vertebrata</taxon>
        <taxon>Euteleostomi</taxon>
        <taxon>Mammalia</taxon>
        <taxon>Eutheria</taxon>
        <taxon>Euarchontoglires</taxon>
        <taxon>Primates</taxon>
        <taxon>Haplorrhini</taxon>
        <taxon>Platyrrhini</taxon>
        <taxon>Cebidae</taxon>
        <taxon>Callitrichinae</taxon>
        <taxon>Saguinus</taxon>
    </lineage>
</organism>
<feature type="domain" description="RII binding" evidence="3">
    <location>
        <begin position="946"/>
        <end position="964"/>
    </location>
</feature>
<evidence type="ECO:0000313" key="5">
    <source>
        <dbReference type="Proteomes" id="UP001266305"/>
    </source>
</evidence>
<feature type="compositionally biased region" description="Polar residues" evidence="2">
    <location>
        <begin position="769"/>
        <end position="784"/>
    </location>
</feature>
<feature type="compositionally biased region" description="Polar residues" evidence="2">
    <location>
        <begin position="128"/>
        <end position="141"/>
    </location>
</feature>
<evidence type="ECO:0000313" key="4">
    <source>
        <dbReference type="EMBL" id="KAK2082147.1"/>
    </source>
</evidence>